<organism evidence="2 3">
    <name type="scientific">Kineosporia babensis</name>
    <dbReference type="NCBI Taxonomy" id="499548"/>
    <lineage>
        <taxon>Bacteria</taxon>
        <taxon>Bacillati</taxon>
        <taxon>Actinomycetota</taxon>
        <taxon>Actinomycetes</taxon>
        <taxon>Kineosporiales</taxon>
        <taxon>Kineosporiaceae</taxon>
        <taxon>Kineosporia</taxon>
    </lineage>
</organism>
<evidence type="ECO:0000313" key="2">
    <source>
        <dbReference type="EMBL" id="MCD5316072.1"/>
    </source>
</evidence>
<dbReference type="InterPro" id="IPR016181">
    <property type="entry name" value="Acyl_CoA_acyltransferase"/>
</dbReference>
<dbReference type="RefSeq" id="WP_231448926.1">
    <property type="nucleotide sequence ID" value="NZ_JAJOMB010000026.1"/>
</dbReference>
<dbReference type="GO" id="GO:0016747">
    <property type="term" value="F:acyltransferase activity, transferring groups other than amino-acyl groups"/>
    <property type="evidence" value="ECO:0007669"/>
    <property type="project" value="InterPro"/>
</dbReference>
<gene>
    <name evidence="2" type="ORF">LR394_34770</name>
</gene>
<evidence type="ECO:0000313" key="3">
    <source>
        <dbReference type="Proteomes" id="UP001138997"/>
    </source>
</evidence>
<feature type="domain" description="N-acetyltransferase" evidence="1">
    <location>
        <begin position="124"/>
        <end position="259"/>
    </location>
</feature>
<dbReference type="Pfam" id="PF00583">
    <property type="entry name" value="Acetyltransf_1"/>
    <property type="match status" value="1"/>
</dbReference>
<keyword evidence="3" id="KW-1185">Reference proteome</keyword>
<evidence type="ECO:0000259" key="1">
    <source>
        <dbReference type="PROSITE" id="PS51186"/>
    </source>
</evidence>
<accession>A0A9X1NJ88</accession>
<dbReference type="AlphaFoldDB" id="A0A9X1NJ88"/>
<reference evidence="2" key="1">
    <citation type="submission" date="2021-11" db="EMBL/GenBank/DDBJ databases">
        <title>Streptomyces corallinus and Kineosporia corallina sp. nov., two new coral-derived marine actinobacteria.</title>
        <authorList>
            <person name="Buangrab K."/>
            <person name="Sutthacheep M."/>
            <person name="Yeemin T."/>
            <person name="Harunari E."/>
            <person name="Igarashi Y."/>
            <person name="Sripreechasak P."/>
            <person name="Kanchanasin P."/>
            <person name="Tanasupawat S."/>
            <person name="Phongsopitanun W."/>
        </authorList>
    </citation>
    <scope>NUCLEOTIDE SEQUENCE</scope>
    <source>
        <strain evidence="2">JCM 31032</strain>
    </source>
</reference>
<dbReference type="Gene3D" id="3.40.630.30">
    <property type="match status" value="1"/>
</dbReference>
<dbReference type="EMBL" id="JAJOMB010000026">
    <property type="protein sequence ID" value="MCD5316072.1"/>
    <property type="molecule type" value="Genomic_DNA"/>
</dbReference>
<comment type="caution">
    <text evidence="2">The sequence shown here is derived from an EMBL/GenBank/DDBJ whole genome shotgun (WGS) entry which is preliminary data.</text>
</comment>
<dbReference type="PROSITE" id="PS51186">
    <property type="entry name" value="GNAT"/>
    <property type="match status" value="1"/>
</dbReference>
<protein>
    <submittedName>
        <fullName evidence="2">GNAT family N-acetyltransferase</fullName>
    </submittedName>
</protein>
<name>A0A9X1NJ88_9ACTN</name>
<dbReference type="SUPFAM" id="SSF55729">
    <property type="entry name" value="Acyl-CoA N-acyltransferases (Nat)"/>
    <property type="match status" value="1"/>
</dbReference>
<dbReference type="CDD" id="cd04301">
    <property type="entry name" value="NAT_SF"/>
    <property type="match status" value="1"/>
</dbReference>
<sequence>MSDVERFRRLYDEQLRTEAETPSQIDVVRLGPLRLVTFAGGRGFVTYRDLTGAGQIDVLIAQALEHYRSDPRIRSVRWKARAHDHAPGLAEALIQNGFVAGAAESIMVGEAAALAVGEPTPGVSVRRVVTEDDVRAMSAMSDEAFGDEPSDEMADALLRRLALNDGMQLWVAEAEGRMVGAGRLEPVPDSDFAGFWGGSVLKEWRGRGIYRALTRARARAALELGRTLIHSDSTEHSRPILERSGLLKVSSATAYVWER</sequence>
<dbReference type="Proteomes" id="UP001138997">
    <property type="component" value="Unassembled WGS sequence"/>
</dbReference>
<dbReference type="InterPro" id="IPR000182">
    <property type="entry name" value="GNAT_dom"/>
</dbReference>
<proteinExistence type="predicted"/>